<dbReference type="Proteomes" id="UP000765509">
    <property type="component" value="Unassembled WGS sequence"/>
</dbReference>
<keyword evidence="3" id="KW-1185">Reference proteome</keyword>
<evidence type="ECO:0000313" key="3">
    <source>
        <dbReference type="Proteomes" id="UP000765509"/>
    </source>
</evidence>
<accession>A0A9Q3Q058</accession>
<organism evidence="2 3">
    <name type="scientific">Austropuccinia psidii MF-1</name>
    <dbReference type="NCBI Taxonomy" id="1389203"/>
    <lineage>
        <taxon>Eukaryota</taxon>
        <taxon>Fungi</taxon>
        <taxon>Dikarya</taxon>
        <taxon>Basidiomycota</taxon>
        <taxon>Pucciniomycotina</taxon>
        <taxon>Pucciniomycetes</taxon>
        <taxon>Pucciniales</taxon>
        <taxon>Sphaerophragmiaceae</taxon>
        <taxon>Austropuccinia</taxon>
    </lineage>
</organism>
<feature type="compositionally biased region" description="Basic and acidic residues" evidence="1">
    <location>
        <begin position="80"/>
        <end position="92"/>
    </location>
</feature>
<dbReference type="EMBL" id="AVOT02107670">
    <property type="protein sequence ID" value="MBW0580489.1"/>
    <property type="molecule type" value="Genomic_DNA"/>
</dbReference>
<protein>
    <submittedName>
        <fullName evidence="2">Uncharacterized protein</fullName>
    </submittedName>
</protein>
<evidence type="ECO:0000313" key="2">
    <source>
        <dbReference type="EMBL" id="MBW0580489.1"/>
    </source>
</evidence>
<gene>
    <name evidence="2" type="ORF">O181_120204</name>
</gene>
<sequence length="100" mass="11781">MDHTDYKPWPTAHRRWTAYNNPWTVGTPNGPTPTKVKMAIDKARTKNTRNDPEWAQRPFLRPHLQGQWGKDLSLELWKEKDDDDEGKKEPKVHLSNSYEV</sequence>
<dbReference type="AlphaFoldDB" id="A0A9Q3Q058"/>
<name>A0A9Q3Q058_9BASI</name>
<proteinExistence type="predicted"/>
<evidence type="ECO:0000256" key="1">
    <source>
        <dbReference type="SAM" id="MobiDB-lite"/>
    </source>
</evidence>
<feature type="region of interest" description="Disordered" evidence="1">
    <location>
        <begin position="80"/>
        <end position="100"/>
    </location>
</feature>
<comment type="caution">
    <text evidence="2">The sequence shown here is derived from an EMBL/GenBank/DDBJ whole genome shotgun (WGS) entry which is preliminary data.</text>
</comment>
<reference evidence="2" key="1">
    <citation type="submission" date="2021-03" db="EMBL/GenBank/DDBJ databases">
        <title>Draft genome sequence of rust myrtle Austropuccinia psidii MF-1, a brazilian biotype.</title>
        <authorList>
            <person name="Quecine M.C."/>
            <person name="Pachon D.M.R."/>
            <person name="Bonatelli M.L."/>
            <person name="Correr F.H."/>
            <person name="Franceschini L.M."/>
            <person name="Leite T.F."/>
            <person name="Margarido G.R.A."/>
            <person name="Almeida C.A."/>
            <person name="Ferrarezi J.A."/>
            <person name="Labate C.A."/>
        </authorList>
    </citation>
    <scope>NUCLEOTIDE SEQUENCE</scope>
    <source>
        <strain evidence="2">MF-1</strain>
    </source>
</reference>